<evidence type="ECO:0000259" key="15">
    <source>
        <dbReference type="Pfam" id="PF00365"/>
    </source>
</evidence>
<dbReference type="AlphaFoldDB" id="A0A540WQ47"/>
<keyword evidence="7" id="KW-0479">Metal-binding</keyword>
<evidence type="ECO:0000256" key="3">
    <source>
        <dbReference type="ARBA" id="ARBA00004679"/>
    </source>
</evidence>
<gene>
    <name evidence="16" type="ORF">FJV41_35835</name>
</gene>
<keyword evidence="9 16" id="KW-0418">Kinase</keyword>
<dbReference type="GO" id="GO:0005945">
    <property type="term" value="C:6-phosphofructokinase complex"/>
    <property type="evidence" value="ECO:0007669"/>
    <property type="project" value="TreeGrafter"/>
</dbReference>
<dbReference type="UniPathway" id="UPA00109">
    <property type="reaction ID" value="UER00182"/>
</dbReference>
<protein>
    <recommendedName>
        <fullName evidence="4">6-phosphofructokinase</fullName>
        <ecNumber evidence="4">2.7.1.11</ecNumber>
    </recommendedName>
</protein>
<dbReference type="SUPFAM" id="SSF53784">
    <property type="entry name" value="Phosphofructokinase"/>
    <property type="match status" value="1"/>
</dbReference>
<keyword evidence="5" id="KW-0963">Cytoplasm</keyword>
<dbReference type="GO" id="GO:0070095">
    <property type="term" value="F:fructose-6-phosphate binding"/>
    <property type="evidence" value="ECO:0007669"/>
    <property type="project" value="TreeGrafter"/>
</dbReference>
<comment type="pathway">
    <text evidence="3">Carbohydrate degradation; glycolysis; D-glyceraldehyde 3-phosphate and glycerone phosphate from D-glucose: step 3/4.</text>
</comment>
<reference evidence="16 17" key="1">
    <citation type="submission" date="2019-06" db="EMBL/GenBank/DDBJ databases">
        <authorList>
            <person name="Livingstone P."/>
            <person name="Whitworth D."/>
        </authorList>
    </citation>
    <scope>NUCLEOTIDE SEQUENCE [LARGE SCALE GENOMIC DNA]</scope>
    <source>
        <strain evidence="16 17">AM401</strain>
    </source>
</reference>
<dbReference type="InterPro" id="IPR035966">
    <property type="entry name" value="PKF_sf"/>
</dbReference>
<dbReference type="NCBIfam" id="NF002872">
    <property type="entry name" value="PRK03202.1"/>
    <property type="match status" value="1"/>
</dbReference>
<dbReference type="GO" id="GO:0016208">
    <property type="term" value="F:AMP binding"/>
    <property type="evidence" value="ECO:0007669"/>
    <property type="project" value="TreeGrafter"/>
</dbReference>
<dbReference type="RefSeq" id="WP_141647104.1">
    <property type="nucleotide sequence ID" value="NZ_VIFM01000208.1"/>
</dbReference>
<dbReference type="Gene3D" id="3.40.50.450">
    <property type="match status" value="1"/>
</dbReference>
<evidence type="ECO:0000256" key="12">
    <source>
        <dbReference type="ARBA" id="ARBA00023152"/>
    </source>
</evidence>
<dbReference type="InterPro" id="IPR012003">
    <property type="entry name" value="ATP_PFK_prok-type"/>
</dbReference>
<dbReference type="GO" id="GO:0046872">
    <property type="term" value="F:metal ion binding"/>
    <property type="evidence" value="ECO:0007669"/>
    <property type="project" value="UniProtKB-KW"/>
</dbReference>
<keyword evidence="12" id="KW-0324">Glycolysis</keyword>
<dbReference type="Proteomes" id="UP000315369">
    <property type="component" value="Unassembled WGS sequence"/>
</dbReference>
<dbReference type="GO" id="GO:0061621">
    <property type="term" value="P:canonical glycolysis"/>
    <property type="evidence" value="ECO:0007669"/>
    <property type="project" value="TreeGrafter"/>
</dbReference>
<dbReference type="PANTHER" id="PTHR13697:SF4">
    <property type="entry name" value="ATP-DEPENDENT 6-PHOSPHOFRUCTOKINASE"/>
    <property type="match status" value="1"/>
</dbReference>
<dbReference type="EMBL" id="VIFM01000208">
    <property type="protein sequence ID" value="TQF11138.1"/>
    <property type="molecule type" value="Genomic_DNA"/>
</dbReference>
<evidence type="ECO:0000256" key="6">
    <source>
        <dbReference type="ARBA" id="ARBA00022679"/>
    </source>
</evidence>
<evidence type="ECO:0000256" key="7">
    <source>
        <dbReference type="ARBA" id="ARBA00022723"/>
    </source>
</evidence>
<keyword evidence="10" id="KW-0067">ATP-binding</keyword>
<evidence type="ECO:0000256" key="9">
    <source>
        <dbReference type="ARBA" id="ARBA00022777"/>
    </source>
</evidence>
<evidence type="ECO:0000313" key="16">
    <source>
        <dbReference type="EMBL" id="TQF11138.1"/>
    </source>
</evidence>
<dbReference type="GO" id="GO:0005524">
    <property type="term" value="F:ATP binding"/>
    <property type="evidence" value="ECO:0007669"/>
    <property type="project" value="UniProtKB-KW"/>
</dbReference>
<dbReference type="Gene3D" id="3.40.50.460">
    <property type="entry name" value="Phosphofructokinase domain"/>
    <property type="match status" value="1"/>
</dbReference>
<evidence type="ECO:0000256" key="10">
    <source>
        <dbReference type="ARBA" id="ARBA00022840"/>
    </source>
</evidence>
<evidence type="ECO:0000256" key="5">
    <source>
        <dbReference type="ARBA" id="ARBA00022490"/>
    </source>
</evidence>
<dbReference type="GO" id="GO:0003872">
    <property type="term" value="F:6-phosphofructokinase activity"/>
    <property type="evidence" value="ECO:0007669"/>
    <property type="project" value="UniProtKB-EC"/>
</dbReference>
<comment type="similarity">
    <text evidence="13">Belongs to the phosphofructokinase type A (PFKA) family.</text>
</comment>
<organism evidence="16 17">
    <name type="scientific">Myxococcus llanfairpwllgwyngyllgogerychwyrndrobwllllantysiliogogogochensis</name>
    <dbReference type="NCBI Taxonomy" id="2590453"/>
    <lineage>
        <taxon>Bacteria</taxon>
        <taxon>Pseudomonadati</taxon>
        <taxon>Myxococcota</taxon>
        <taxon>Myxococcia</taxon>
        <taxon>Myxococcales</taxon>
        <taxon>Cystobacterineae</taxon>
        <taxon>Myxococcaceae</taxon>
        <taxon>Myxococcus</taxon>
    </lineage>
</organism>
<keyword evidence="11" id="KW-0460">Magnesium</keyword>
<dbReference type="PIRSF" id="PIRSF000532">
    <property type="entry name" value="ATP_PFK_prok"/>
    <property type="match status" value="1"/>
</dbReference>
<accession>A0A540WQ47</accession>
<dbReference type="GO" id="GO:0006002">
    <property type="term" value="P:fructose 6-phosphate metabolic process"/>
    <property type="evidence" value="ECO:0007669"/>
    <property type="project" value="InterPro"/>
</dbReference>
<comment type="caution">
    <text evidence="16">The sequence shown here is derived from an EMBL/GenBank/DDBJ whole genome shotgun (WGS) entry which is preliminary data.</text>
</comment>
<comment type="cofactor">
    <cofactor evidence="1">
        <name>Mg(2+)</name>
        <dbReference type="ChEBI" id="CHEBI:18420"/>
    </cofactor>
</comment>
<comment type="subcellular location">
    <subcellularLocation>
        <location evidence="2">Cytoplasm</location>
    </subcellularLocation>
</comment>
<evidence type="ECO:0000313" key="17">
    <source>
        <dbReference type="Proteomes" id="UP000315369"/>
    </source>
</evidence>
<dbReference type="EC" id="2.7.1.11" evidence="4"/>
<evidence type="ECO:0000256" key="13">
    <source>
        <dbReference type="ARBA" id="ARBA00038478"/>
    </source>
</evidence>
<dbReference type="GO" id="GO:0048029">
    <property type="term" value="F:monosaccharide binding"/>
    <property type="evidence" value="ECO:0007669"/>
    <property type="project" value="TreeGrafter"/>
</dbReference>
<evidence type="ECO:0000256" key="11">
    <source>
        <dbReference type="ARBA" id="ARBA00022842"/>
    </source>
</evidence>
<dbReference type="Pfam" id="PF00365">
    <property type="entry name" value="PFK"/>
    <property type="match status" value="1"/>
</dbReference>
<proteinExistence type="inferred from homology"/>
<dbReference type="PANTHER" id="PTHR13697">
    <property type="entry name" value="PHOSPHOFRUCTOKINASE"/>
    <property type="match status" value="1"/>
</dbReference>
<evidence type="ECO:0000256" key="2">
    <source>
        <dbReference type="ARBA" id="ARBA00004496"/>
    </source>
</evidence>
<dbReference type="InterPro" id="IPR000023">
    <property type="entry name" value="Phosphofructokinase_dom"/>
</dbReference>
<keyword evidence="6 16" id="KW-0808">Transferase</keyword>
<evidence type="ECO:0000256" key="1">
    <source>
        <dbReference type="ARBA" id="ARBA00001946"/>
    </source>
</evidence>
<evidence type="ECO:0000256" key="8">
    <source>
        <dbReference type="ARBA" id="ARBA00022741"/>
    </source>
</evidence>
<dbReference type="OrthoDB" id="9802503at2"/>
<dbReference type="InterPro" id="IPR022953">
    <property type="entry name" value="ATP_PFK"/>
</dbReference>
<sequence length="362" mass="38298">MARTLAVMTSGGDSPGMNTALRALVRVAAVRGVRVLGVEFGYEGLMEGRFRELTRPDGEGGPLVPEPELDASGQLGGTILGSARSQRFMTPEGRADAARRLEDLSGLVVIGGNGSLTGAHLLARECKTPIVGIPASIDNDIGCSASAIGVDTALNTIVEACDRISDTARAHRRAFIVEVMGRHCGYLAMAAAVSAGADAVLFREQGRGEADILQALEDLVRRNLAEGRTKRRVLVLKAEGVELPTPLLVSRLQERLKDLKGVEARGMVLGHLVRGGSPTHHDRMIAGRLAFAAVEAALEGATDLMVGWQSTVPGGQTTPDPYVKRYPLEQVLAETAALLDGSSPVTQRRVRMMESVQGVLAL</sequence>
<evidence type="ECO:0000256" key="14">
    <source>
        <dbReference type="ARBA" id="ARBA00048070"/>
    </source>
</evidence>
<comment type="catalytic activity">
    <reaction evidence="14">
        <text>beta-D-fructose 6-phosphate + ATP = beta-D-fructose 1,6-bisphosphate + ADP + H(+)</text>
        <dbReference type="Rhea" id="RHEA:16109"/>
        <dbReference type="ChEBI" id="CHEBI:15378"/>
        <dbReference type="ChEBI" id="CHEBI:30616"/>
        <dbReference type="ChEBI" id="CHEBI:32966"/>
        <dbReference type="ChEBI" id="CHEBI:57634"/>
        <dbReference type="ChEBI" id="CHEBI:456216"/>
        <dbReference type="EC" id="2.7.1.11"/>
    </reaction>
</comment>
<keyword evidence="8" id="KW-0547">Nucleotide-binding</keyword>
<feature type="domain" description="Phosphofructokinase" evidence="15">
    <location>
        <begin position="5"/>
        <end position="296"/>
    </location>
</feature>
<dbReference type="GO" id="GO:0042802">
    <property type="term" value="F:identical protein binding"/>
    <property type="evidence" value="ECO:0007669"/>
    <property type="project" value="TreeGrafter"/>
</dbReference>
<dbReference type="GO" id="GO:0030388">
    <property type="term" value="P:fructose 1,6-bisphosphate metabolic process"/>
    <property type="evidence" value="ECO:0007669"/>
    <property type="project" value="TreeGrafter"/>
</dbReference>
<name>A0A540WQ47_9BACT</name>
<dbReference type="PRINTS" id="PR00476">
    <property type="entry name" value="PHFRCTKINASE"/>
</dbReference>
<evidence type="ECO:0000256" key="4">
    <source>
        <dbReference type="ARBA" id="ARBA00012055"/>
    </source>
</evidence>
<keyword evidence="17" id="KW-1185">Reference proteome</keyword>